<organism evidence="2 3">
    <name type="scientific">Klebsormidium nitens</name>
    <name type="common">Green alga</name>
    <name type="synonym">Ulothrix nitens</name>
    <dbReference type="NCBI Taxonomy" id="105231"/>
    <lineage>
        <taxon>Eukaryota</taxon>
        <taxon>Viridiplantae</taxon>
        <taxon>Streptophyta</taxon>
        <taxon>Klebsormidiophyceae</taxon>
        <taxon>Klebsormidiales</taxon>
        <taxon>Klebsormidiaceae</taxon>
        <taxon>Klebsormidium</taxon>
    </lineage>
</organism>
<dbReference type="Proteomes" id="UP000054558">
    <property type="component" value="Unassembled WGS sequence"/>
</dbReference>
<protein>
    <submittedName>
        <fullName evidence="2">Uncharacterized protein</fullName>
    </submittedName>
</protein>
<reference evidence="2 3" key="1">
    <citation type="journal article" date="2014" name="Nat. Commun.">
        <title>Klebsormidium flaccidum genome reveals primary factors for plant terrestrial adaptation.</title>
        <authorList>
            <person name="Hori K."/>
            <person name="Maruyama F."/>
            <person name="Fujisawa T."/>
            <person name="Togashi T."/>
            <person name="Yamamoto N."/>
            <person name="Seo M."/>
            <person name="Sato S."/>
            <person name="Yamada T."/>
            <person name="Mori H."/>
            <person name="Tajima N."/>
            <person name="Moriyama T."/>
            <person name="Ikeuchi M."/>
            <person name="Watanabe M."/>
            <person name="Wada H."/>
            <person name="Kobayashi K."/>
            <person name="Saito M."/>
            <person name="Masuda T."/>
            <person name="Sasaki-Sekimoto Y."/>
            <person name="Mashiguchi K."/>
            <person name="Awai K."/>
            <person name="Shimojima M."/>
            <person name="Masuda S."/>
            <person name="Iwai M."/>
            <person name="Nobusawa T."/>
            <person name="Narise T."/>
            <person name="Kondo S."/>
            <person name="Saito H."/>
            <person name="Sato R."/>
            <person name="Murakawa M."/>
            <person name="Ihara Y."/>
            <person name="Oshima-Yamada Y."/>
            <person name="Ohtaka K."/>
            <person name="Satoh M."/>
            <person name="Sonobe K."/>
            <person name="Ishii M."/>
            <person name="Ohtani R."/>
            <person name="Kanamori-Sato M."/>
            <person name="Honoki R."/>
            <person name="Miyazaki D."/>
            <person name="Mochizuki H."/>
            <person name="Umetsu J."/>
            <person name="Higashi K."/>
            <person name="Shibata D."/>
            <person name="Kamiya Y."/>
            <person name="Sato N."/>
            <person name="Nakamura Y."/>
            <person name="Tabata S."/>
            <person name="Ida S."/>
            <person name="Kurokawa K."/>
            <person name="Ohta H."/>
        </authorList>
    </citation>
    <scope>NUCLEOTIDE SEQUENCE [LARGE SCALE GENOMIC DNA]</scope>
    <source>
        <strain evidence="2 3">NIES-2285</strain>
    </source>
</reference>
<evidence type="ECO:0000313" key="3">
    <source>
        <dbReference type="Proteomes" id="UP000054558"/>
    </source>
</evidence>
<sequence length="438" mass="47724">MLEYALLSDVYKVDTLPSGKTKHKTARKSGERQQDEMSQRRLESSPQPQPLAVPVSHERYETLDHLRPYEGPTYVEAKGRYPTRFVERRPVVYETFADPDPYDGRDLDSYASDHECRCRICNGRMRSRRRRTSAPYDLEGLMRNVLFSFAIGAFAVYLPPVEHDLLLSLGVLVEGGQQVPVRVRDQDLRTPSELLDAQRTPEHRQLATERRPPDPVSGGRRGGERRPSVPEPDLRPEQGEERATPVPVHAVALQIERLAAIEGAEPAHGAEHIAPLVVGDGQGTQLILLLLALLVAAVFLSCIGSRSGVEYFADETRGPFGQSDLSYSRFVTNQQEPLDPASGPLVITSLPGGTTTASPPLTQMVPTINADLVQAAPMLGPAVSPTVRTTVPQLFGMEAASATNAAARPSTVPPPADGRIALPPSAASLAMVQNLYNA</sequence>
<feature type="compositionally biased region" description="Basic and acidic residues" evidence="1">
    <location>
        <begin position="221"/>
        <end position="243"/>
    </location>
</feature>
<feature type="region of interest" description="Disordered" evidence="1">
    <location>
        <begin position="183"/>
        <end position="246"/>
    </location>
</feature>
<dbReference type="AlphaFoldDB" id="A0A1Y1IMN3"/>
<proteinExistence type="predicted"/>
<name>A0A1Y1IMN3_KLENI</name>
<keyword evidence="3" id="KW-1185">Reference proteome</keyword>
<feature type="compositionally biased region" description="Basic and acidic residues" evidence="1">
    <location>
        <begin position="28"/>
        <end position="43"/>
    </location>
</feature>
<feature type="compositionally biased region" description="Basic and acidic residues" evidence="1">
    <location>
        <begin position="199"/>
        <end position="213"/>
    </location>
</feature>
<evidence type="ECO:0000313" key="2">
    <source>
        <dbReference type="EMBL" id="GAQ92155.1"/>
    </source>
</evidence>
<dbReference type="EMBL" id="DF237884">
    <property type="protein sequence ID" value="GAQ92155.1"/>
    <property type="molecule type" value="Genomic_DNA"/>
</dbReference>
<accession>A0A1Y1IMN3</accession>
<feature type="region of interest" description="Disordered" evidence="1">
    <location>
        <begin position="16"/>
        <end position="53"/>
    </location>
</feature>
<evidence type="ECO:0000256" key="1">
    <source>
        <dbReference type="SAM" id="MobiDB-lite"/>
    </source>
</evidence>
<gene>
    <name evidence="2" type="ORF">KFL_009350020</name>
</gene>